<protein>
    <submittedName>
        <fullName evidence="2">Uncharacterized protein</fullName>
    </submittedName>
</protein>
<comment type="caution">
    <text evidence="2">The sequence shown here is derived from an EMBL/GenBank/DDBJ whole genome shotgun (WGS) entry which is preliminary data.</text>
</comment>
<dbReference type="RefSeq" id="WP_120530431.1">
    <property type="nucleotide sequence ID" value="NZ_JABFJV010000523.1"/>
</dbReference>
<dbReference type="AlphaFoldDB" id="A0A3A8GYA1"/>
<evidence type="ECO:0000313" key="2">
    <source>
        <dbReference type="EMBL" id="NOK39606.1"/>
    </source>
</evidence>
<organism evidence="2 3">
    <name type="scientific">Corallococcus exercitus</name>
    <dbReference type="NCBI Taxonomy" id="2316736"/>
    <lineage>
        <taxon>Bacteria</taxon>
        <taxon>Pseudomonadati</taxon>
        <taxon>Myxococcota</taxon>
        <taxon>Myxococcia</taxon>
        <taxon>Myxococcales</taxon>
        <taxon>Cystobacterineae</taxon>
        <taxon>Myxococcaceae</taxon>
        <taxon>Corallococcus</taxon>
    </lineage>
</organism>
<gene>
    <name evidence="2" type="ORF">HMI49_41225</name>
</gene>
<sequence>MNPTPCPDLEVLFAELEAGEGPALDHAAECEACAALMEDHRLLENDLFRLADPLPPPSLVVNVMARVAESPVPQRREVWTGLCILLTSLGVGLGFLFTNDRALGRMGTAFASSVTGSRAFVEGLFSGAHALWSTAGLAVACFVAVVVFSSLFGLKRLVGSPPPSLSEA</sequence>
<feature type="transmembrane region" description="Helical" evidence="1">
    <location>
        <begin position="130"/>
        <end position="154"/>
    </location>
</feature>
<keyword evidence="3" id="KW-1185">Reference proteome</keyword>
<dbReference type="OrthoDB" id="5515148at2"/>
<feature type="transmembrane region" description="Helical" evidence="1">
    <location>
        <begin position="78"/>
        <end position="97"/>
    </location>
</feature>
<keyword evidence="1" id="KW-0812">Transmembrane</keyword>
<accession>A0A3A8GYA1</accession>
<keyword evidence="1" id="KW-1133">Transmembrane helix</keyword>
<evidence type="ECO:0000256" key="1">
    <source>
        <dbReference type="SAM" id="Phobius"/>
    </source>
</evidence>
<evidence type="ECO:0000313" key="3">
    <source>
        <dbReference type="Proteomes" id="UP000563426"/>
    </source>
</evidence>
<proteinExistence type="predicted"/>
<reference evidence="2 3" key="1">
    <citation type="submission" date="2020-05" db="EMBL/GenBank/DDBJ databases">
        <authorList>
            <person name="Whitworth D."/>
        </authorList>
    </citation>
    <scope>NUCLEOTIDE SEQUENCE [LARGE SCALE GENOMIC DNA]</scope>
    <source>
        <strain evidence="2 3">AB043B</strain>
    </source>
</reference>
<dbReference type="Proteomes" id="UP000563426">
    <property type="component" value="Unassembled WGS sequence"/>
</dbReference>
<keyword evidence="1" id="KW-0472">Membrane</keyword>
<name>A0A3A8GYA1_9BACT</name>
<dbReference type="EMBL" id="JABFJV010000523">
    <property type="protein sequence ID" value="NOK39606.1"/>
    <property type="molecule type" value="Genomic_DNA"/>
</dbReference>